<evidence type="ECO:0000256" key="2">
    <source>
        <dbReference type="ARBA" id="ARBA00005982"/>
    </source>
</evidence>
<evidence type="ECO:0000313" key="12">
    <source>
        <dbReference type="EMBL" id="KAK7788794.1"/>
    </source>
</evidence>
<proteinExistence type="inferred from homology"/>
<feature type="transmembrane region" description="Helical" evidence="11">
    <location>
        <begin position="173"/>
        <end position="191"/>
    </location>
</feature>
<feature type="compositionally biased region" description="Basic residues" evidence="10">
    <location>
        <begin position="14"/>
        <end position="31"/>
    </location>
</feature>
<feature type="transmembrane region" description="Helical" evidence="11">
    <location>
        <begin position="754"/>
        <end position="778"/>
    </location>
</feature>
<feature type="transmembrane region" description="Helical" evidence="11">
    <location>
        <begin position="725"/>
        <end position="742"/>
    </location>
</feature>
<dbReference type="EMBL" id="JAZDUA010000922">
    <property type="protein sequence ID" value="KAK7788794.1"/>
    <property type="molecule type" value="Genomic_DNA"/>
</dbReference>
<keyword evidence="4 11" id="KW-0812">Transmembrane</keyword>
<feature type="transmembrane region" description="Helical" evidence="11">
    <location>
        <begin position="433"/>
        <end position="454"/>
    </location>
</feature>
<feature type="transmembrane region" description="Helical" evidence="11">
    <location>
        <begin position="466"/>
        <end position="484"/>
    </location>
</feature>
<protein>
    <recommendedName>
        <fullName evidence="9">Oligopeptide transporter 1</fullName>
    </recommendedName>
</protein>
<dbReference type="Gene3D" id="1.20.1250.20">
    <property type="entry name" value="MFS general substrate transporter like domains"/>
    <property type="match status" value="2"/>
</dbReference>
<keyword evidence="6" id="KW-0653">Protein transport</keyword>
<evidence type="ECO:0000256" key="8">
    <source>
        <dbReference type="ARBA" id="ARBA00023136"/>
    </source>
</evidence>
<reference evidence="12 13" key="1">
    <citation type="submission" date="2024-03" db="EMBL/GenBank/DDBJ databases">
        <title>The genome assembly and annotation of the cricket Gryllus longicercus Weissman &amp; Gray.</title>
        <authorList>
            <person name="Szrajer S."/>
            <person name="Gray D."/>
            <person name="Ylla G."/>
        </authorList>
    </citation>
    <scope>NUCLEOTIDE SEQUENCE [LARGE SCALE GENOMIC DNA]</scope>
    <source>
        <strain evidence="12">DAG 2021-001</strain>
        <tissue evidence="12">Whole body minus gut</tissue>
    </source>
</reference>
<dbReference type="GO" id="GO:0015031">
    <property type="term" value="P:protein transport"/>
    <property type="evidence" value="ECO:0007669"/>
    <property type="project" value="UniProtKB-KW"/>
</dbReference>
<keyword evidence="7 11" id="KW-1133">Transmembrane helix</keyword>
<evidence type="ECO:0000256" key="3">
    <source>
        <dbReference type="ARBA" id="ARBA00022448"/>
    </source>
</evidence>
<dbReference type="GO" id="GO:0016020">
    <property type="term" value="C:membrane"/>
    <property type="evidence" value="ECO:0007669"/>
    <property type="project" value="UniProtKB-SubCell"/>
</dbReference>
<dbReference type="AlphaFoldDB" id="A0AAN9YXQ0"/>
<dbReference type="SUPFAM" id="SSF103473">
    <property type="entry name" value="MFS general substrate transporter"/>
    <property type="match status" value="1"/>
</dbReference>
<feature type="region of interest" description="Disordered" evidence="10">
    <location>
        <begin position="1"/>
        <end position="52"/>
    </location>
</feature>
<dbReference type="PROSITE" id="PS01022">
    <property type="entry name" value="PTR2_1"/>
    <property type="match status" value="1"/>
</dbReference>
<comment type="similarity">
    <text evidence="2">Belongs to the major facilitator superfamily. Proton-dependent oligopeptide transporter (POT/PTR) (TC 2.A.17) family.</text>
</comment>
<evidence type="ECO:0000256" key="11">
    <source>
        <dbReference type="SAM" id="Phobius"/>
    </source>
</evidence>
<dbReference type="GO" id="GO:0022857">
    <property type="term" value="F:transmembrane transporter activity"/>
    <property type="evidence" value="ECO:0007669"/>
    <property type="project" value="InterPro"/>
</dbReference>
<keyword evidence="3" id="KW-0813">Transport</keyword>
<accession>A0AAN9YXQ0</accession>
<dbReference type="Proteomes" id="UP001378592">
    <property type="component" value="Unassembled WGS sequence"/>
</dbReference>
<feature type="compositionally biased region" description="Basic and acidic residues" evidence="10">
    <location>
        <begin position="792"/>
        <end position="808"/>
    </location>
</feature>
<evidence type="ECO:0000256" key="5">
    <source>
        <dbReference type="ARBA" id="ARBA00022856"/>
    </source>
</evidence>
<feature type="region of interest" description="Disordered" evidence="10">
    <location>
        <begin position="784"/>
        <end position="808"/>
    </location>
</feature>
<dbReference type="FunFam" id="1.20.1250.20:FF:000049">
    <property type="entry name" value="Solute carrier family 15 member 2"/>
    <property type="match status" value="1"/>
</dbReference>
<evidence type="ECO:0000256" key="9">
    <source>
        <dbReference type="ARBA" id="ARBA00078114"/>
    </source>
</evidence>
<feature type="transmembrane region" description="Helical" evidence="11">
    <location>
        <begin position="203"/>
        <end position="222"/>
    </location>
</feature>
<comment type="caution">
    <text evidence="12">The sequence shown here is derived from an EMBL/GenBank/DDBJ whole genome shotgun (WGS) entry which is preliminary data.</text>
</comment>
<feature type="transmembrane region" description="Helical" evidence="11">
    <location>
        <begin position="269"/>
        <end position="289"/>
    </location>
</feature>
<evidence type="ECO:0000256" key="6">
    <source>
        <dbReference type="ARBA" id="ARBA00022927"/>
    </source>
</evidence>
<feature type="transmembrane region" description="Helical" evidence="11">
    <location>
        <begin position="228"/>
        <end position="248"/>
    </location>
</feature>
<gene>
    <name evidence="12" type="ORF">R5R35_010889</name>
</gene>
<dbReference type="InterPro" id="IPR018456">
    <property type="entry name" value="PTR2_symporter_CS"/>
</dbReference>
<evidence type="ECO:0000256" key="7">
    <source>
        <dbReference type="ARBA" id="ARBA00022989"/>
    </source>
</evidence>
<dbReference type="Pfam" id="PF00854">
    <property type="entry name" value="PTR2"/>
    <property type="match status" value="2"/>
</dbReference>
<keyword evidence="8 11" id="KW-0472">Membrane</keyword>
<dbReference type="GO" id="GO:0006857">
    <property type="term" value="P:oligopeptide transport"/>
    <property type="evidence" value="ECO:0007669"/>
    <property type="project" value="InterPro"/>
</dbReference>
<organism evidence="12 13">
    <name type="scientific">Gryllus longicercus</name>
    <dbReference type="NCBI Taxonomy" id="2509291"/>
    <lineage>
        <taxon>Eukaryota</taxon>
        <taxon>Metazoa</taxon>
        <taxon>Ecdysozoa</taxon>
        <taxon>Arthropoda</taxon>
        <taxon>Hexapoda</taxon>
        <taxon>Insecta</taxon>
        <taxon>Pterygota</taxon>
        <taxon>Neoptera</taxon>
        <taxon>Polyneoptera</taxon>
        <taxon>Orthoptera</taxon>
        <taxon>Ensifera</taxon>
        <taxon>Gryllidea</taxon>
        <taxon>Grylloidea</taxon>
        <taxon>Gryllidae</taxon>
        <taxon>Gryllinae</taxon>
        <taxon>Gryllus</taxon>
    </lineage>
</organism>
<dbReference type="PANTHER" id="PTHR11654">
    <property type="entry name" value="OLIGOPEPTIDE TRANSPORTER-RELATED"/>
    <property type="match status" value="1"/>
</dbReference>
<comment type="subcellular location">
    <subcellularLocation>
        <location evidence="1">Membrane</location>
        <topology evidence="1">Multi-pass membrane protein</topology>
    </subcellularLocation>
</comment>
<keyword evidence="13" id="KW-1185">Reference proteome</keyword>
<dbReference type="FunFam" id="1.20.1250.20:FF:000379">
    <property type="entry name" value="Uncharacterized protein, isoform A"/>
    <property type="match status" value="1"/>
</dbReference>
<dbReference type="CDD" id="cd17347">
    <property type="entry name" value="MFS_SLC15A1_2_like"/>
    <property type="match status" value="1"/>
</dbReference>
<evidence type="ECO:0000256" key="4">
    <source>
        <dbReference type="ARBA" id="ARBA00022692"/>
    </source>
</evidence>
<evidence type="ECO:0000313" key="13">
    <source>
        <dbReference type="Proteomes" id="UP001378592"/>
    </source>
</evidence>
<dbReference type="InterPro" id="IPR036259">
    <property type="entry name" value="MFS_trans_sf"/>
</dbReference>
<keyword evidence="5" id="KW-0571">Peptide transport</keyword>
<feature type="transmembrane region" description="Helical" evidence="11">
    <location>
        <begin position="309"/>
        <end position="328"/>
    </location>
</feature>
<dbReference type="InterPro" id="IPR000109">
    <property type="entry name" value="POT_fam"/>
</dbReference>
<name>A0AAN9YXQ0_9ORTH</name>
<feature type="transmembrane region" description="Helical" evidence="11">
    <location>
        <begin position="147"/>
        <end position="167"/>
    </location>
</feature>
<sequence length="808" mass="88974">MTSKKRSSSLFKAPRPRLKQKTKCAQKKRLTGVRSAKPAALAPPSRQGRLRGLPHLRGVTRQKAAAVVAAAAVAAAAAAAFSSGSGSVAAARQSDGDSLALGRVVRSHEATPPTAPSAAMGIENQQKKLKYPKSVFFIIVNELCERFSYYGMRTILVLYLTSILTYSEDDATVIYHIFAMFCYFFPVLGSMIADSWLGKFKTIFFLSIVYAIGNIIISLASASSTIDIPGRTLTIIGLLLIAFGTGGIKPCVSAFGGDQFILPQQEKQMAQFFSFFYFAINSGSLISTFLTPVLREDVQCLDQSSCYPLAFGVPAVLMIVSILVFVAGKNLYIIKKPQGNVVMQVSKCMGHAIGQKMKSKGPKRDHWLDYADDQYEKKEIEDIKSALRVLYLYLPLPFFWALFDQQGSRWTFQATMMTGALGSWSLKPDQMQVVNPLLILIFIPIFESIIYPLLKKCNLLTKPLQRLGVGGVLAAIAFGISAIVELELEGSYPVLPGSGQAQLRVFNGLGCEVQVNLERPVDPLSQKIEPYGSWRLPHLSADGKGMVAMQYANCDNEIKVTTVTVEEKQILSYLTTADGLVKISYETNGDDVEKEKEVARIRVLFANEVTGTVTIGGTVLKNEVQGSKFGQSALIDLTPNTYEVKIGDTVQGEVELLVGGVYTVMLPKINNNLVVHTITSENKVHMLWLIPQYVVMTMGEVMFSITGLEFSYSQAPLSMKSVMQAGWLLTVAFGNLIVVIIAEAKFFDRQLWEFVLFAGLMVVDMLIFALMAMGYQYIEPPHESQDLPLESTEEKRGIDNTTFKRDDE</sequence>
<evidence type="ECO:0000256" key="1">
    <source>
        <dbReference type="ARBA" id="ARBA00004141"/>
    </source>
</evidence>
<evidence type="ECO:0000256" key="10">
    <source>
        <dbReference type="SAM" id="MobiDB-lite"/>
    </source>
</evidence>